<dbReference type="PANTHER" id="PTHR16184:SF6">
    <property type="entry name" value="ELONGATOR COMPLEX PROTEIN 6"/>
    <property type="match status" value="1"/>
</dbReference>
<proteinExistence type="inferred from homology"/>
<comment type="pathway">
    <text evidence="1">tRNA modification; 5-methoxycarbonylmethyl-2-thiouridine-tRNA biosynthesis.</text>
</comment>
<comment type="caution">
    <text evidence="3">The sequence shown here is derived from an EMBL/GenBank/DDBJ whole genome shotgun (WGS) entry which is preliminary data.</text>
</comment>
<dbReference type="InterPro" id="IPR018627">
    <property type="entry name" value="ELP6"/>
</dbReference>
<dbReference type="AlphaFoldDB" id="A0A9P7BCB3"/>
<gene>
    <name evidence="3" type="ORF">C6P45_003605</name>
</gene>
<organism evidence="3 4">
    <name type="scientific">Maudiozyma exigua</name>
    <name type="common">Yeast</name>
    <name type="synonym">Kazachstania exigua</name>
    <dbReference type="NCBI Taxonomy" id="34358"/>
    <lineage>
        <taxon>Eukaryota</taxon>
        <taxon>Fungi</taxon>
        <taxon>Dikarya</taxon>
        <taxon>Ascomycota</taxon>
        <taxon>Saccharomycotina</taxon>
        <taxon>Saccharomycetes</taxon>
        <taxon>Saccharomycetales</taxon>
        <taxon>Saccharomycetaceae</taxon>
        <taxon>Maudiozyma</taxon>
    </lineage>
</organism>
<evidence type="ECO:0000256" key="2">
    <source>
        <dbReference type="ARBA" id="ARBA00008837"/>
    </source>
</evidence>
<protein>
    <recommendedName>
        <fullName evidence="5">Elongator complex protein 6</fullName>
    </recommendedName>
</protein>
<dbReference type="CDD" id="cd19495">
    <property type="entry name" value="Elp6"/>
    <property type="match status" value="1"/>
</dbReference>
<evidence type="ECO:0000256" key="1">
    <source>
        <dbReference type="ARBA" id="ARBA00005043"/>
    </source>
</evidence>
<sequence>MSTPQRQDFILFNDQSVIPKELNDVATIDSEQQHHMFLITSALGTQPYWLINALVETSVSGSPLSLNGSSINRCSNNDNTITVIASFIHEKKFYNTALQKLKVNSNKYQILDIITDFVMKNIDKPRDKVLDMLLDKFPKDTQSTIILEQSELLLALLKGLTSDELNRRFILPLMKRCKLLIVATNIDFFQNNEDEPVDTNNRDSLEITRFVTSLVYASLVVMNLRSLDTGRAKDVTGSLMISKGGQSNNSSLSVDIVENEYLYLTEKESTRLFYR</sequence>
<keyword evidence="4" id="KW-1185">Reference proteome</keyword>
<dbReference type="GO" id="GO:0033588">
    <property type="term" value="C:elongator holoenzyme complex"/>
    <property type="evidence" value="ECO:0007669"/>
    <property type="project" value="InterPro"/>
</dbReference>
<dbReference type="GO" id="GO:0002098">
    <property type="term" value="P:tRNA wobble uridine modification"/>
    <property type="evidence" value="ECO:0007669"/>
    <property type="project" value="InterPro"/>
</dbReference>
<comment type="similarity">
    <text evidence="2">Belongs to the ELP6 family.</text>
</comment>
<dbReference type="PANTHER" id="PTHR16184">
    <property type="entry name" value="ELONGATOR COMPLEX PROTEIN 6"/>
    <property type="match status" value="1"/>
</dbReference>
<dbReference type="EMBL" id="PUHR01000039">
    <property type="protein sequence ID" value="KAG0669534.1"/>
    <property type="molecule type" value="Genomic_DNA"/>
</dbReference>
<dbReference type="Gene3D" id="3.40.50.300">
    <property type="entry name" value="P-loop containing nucleotide triphosphate hydrolases"/>
    <property type="match status" value="1"/>
</dbReference>
<evidence type="ECO:0000313" key="4">
    <source>
        <dbReference type="Proteomes" id="UP000750334"/>
    </source>
</evidence>
<accession>A0A9P7BCB3</accession>
<evidence type="ECO:0008006" key="5">
    <source>
        <dbReference type="Google" id="ProtNLM"/>
    </source>
</evidence>
<evidence type="ECO:0000313" key="3">
    <source>
        <dbReference type="EMBL" id="KAG0669534.1"/>
    </source>
</evidence>
<dbReference type="OrthoDB" id="9995306at2759"/>
<reference evidence="3 4" key="1">
    <citation type="submission" date="2020-11" db="EMBL/GenBank/DDBJ databases">
        <title>Kefir isolates.</title>
        <authorList>
            <person name="Marcisauskas S."/>
            <person name="Kim Y."/>
            <person name="Blasche S."/>
        </authorList>
    </citation>
    <scope>NUCLEOTIDE SEQUENCE [LARGE SCALE GENOMIC DNA]</scope>
    <source>
        <strain evidence="3 4">OG2</strain>
    </source>
</reference>
<dbReference type="InterPro" id="IPR027417">
    <property type="entry name" value="P-loop_NTPase"/>
</dbReference>
<name>A0A9P7BCB3_MAUEX</name>
<dbReference type="Proteomes" id="UP000750334">
    <property type="component" value="Unassembled WGS sequence"/>
</dbReference>